<name>A0A4V3XAH8_9APHY</name>
<accession>A0A4V3XAH8</accession>
<dbReference type="Gene3D" id="3.10.450.40">
    <property type="match status" value="2"/>
</dbReference>
<organism evidence="11 12">
    <name type="scientific">Hermanssonia centrifuga</name>
    <dbReference type="NCBI Taxonomy" id="98765"/>
    <lineage>
        <taxon>Eukaryota</taxon>
        <taxon>Fungi</taxon>
        <taxon>Dikarya</taxon>
        <taxon>Basidiomycota</taxon>
        <taxon>Agaricomycotina</taxon>
        <taxon>Agaricomycetes</taxon>
        <taxon>Polyporales</taxon>
        <taxon>Meruliaceae</taxon>
        <taxon>Hermanssonia</taxon>
    </lineage>
</organism>
<evidence type="ECO:0000256" key="5">
    <source>
        <dbReference type="ARBA" id="ARBA00023002"/>
    </source>
</evidence>
<dbReference type="GO" id="GO:0005886">
    <property type="term" value="C:plasma membrane"/>
    <property type="evidence" value="ECO:0007669"/>
    <property type="project" value="TreeGrafter"/>
</dbReference>
<comment type="caution">
    <text evidence="11">The sequence shown here is derived from an EMBL/GenBank/DDBJ whole genome shotgun (WGS) entry which is preliminary data.</text>
</comment>
<gene>
    <name evidence="11" type="ORF">EW026_g3950</name>
</gene>
<protein>
    <recommendedName>
        <fullName evidence="7">Amine oxidase</fullName>
        <ecNumber evidence="7">1.4.3.-</ecNumber>
    </recommendedName>
</protein>
<keyword evidence="6 7" id="KW-0186">Copper</keyword>
<keyword evidence="8" id="KW-0472">Membrane</keyword>
<dbReference type="GO" id="GO:0009308">
    <property type="term" value="P:amine metabolic process"/>
    <property type="evidence" value="ECO:0007669"/>
    <property type="project" value="UniProtKB-UniRule"/>
</dbReference>
<evidence type="ECO:0000313" key="11">
    <source>
        <dbReference type="EMBL" id="THG98182.1"/>
    </source>
</evidence>
<evidence type="ECO:0000313" key="12">
    <source>
        <dbReference type="Proteomes" id="UP000309038"/>
    </source>
</evidence>
<evidence type="ECO:0000256" key="3">
    <source>
        <dbReference type="ARBA" id="ARBA00022723"/>
    </source>
</evidence>
<dbReference type="PANTHER" id="PTHR10638">
    <property type="entry name" value="COPPER AMINE OXIDASE"/>
    <property type="match status" value="1"/>
</dbReference>
<keyword evidence="8" id="KW-1133">Transmembrane helix</keyword>
<sequence>MAPEARYTLLKESEAPASPAGWQRRTARERIIFGVSIILGLAAFSFLWAFSPSVLGLTQLQGDSSSSTGYQNSLPAPLKQCASSLPPPANSPASVNIWASLSVPETVAITEWLSHPLRNLNVTSADRASLSDNIIFLVEAYRPSKTDALAYLSAPVSENLPARYARATVHLGARQDEDGGPVIKDYLVGPLPLGDETSMRELTEIYHRDEIPYNARSFVIPSELTPLLIKIMPPLAEVTKDLFGGVAMGLPNDTLVAGASGPLSFDGSFRRTWISWRRNLPGPWLHPVNFFQYVDFSGTDPEQWKLIKIVYNHQIFPDIESFLEAYHNGTLRKLPSRPDQTTDTQWSTRLRPNASAARDLDHLPGPRQVSFADFPSRSYCTIWYSLISSSVITRKLTRICEAGNDPMQTTTAWLDRFFGMGSSVRDMLPGYDCPYEAVYLPATTHTSIGSITRQRAICIFEHDTGRPITRHTGWMPGEFGAHIAKRELSLILPTVFDYMFHTDGTIEVRLSASGYLQGGFWEPAQEGYGTAIRDTTMGSLHDHVINFKVDLDVAGMENSLLYTHTAQEEVTHPWFDDDWGKTVIQQKITRDYIENENDALLKLPVNFQGGYSFVNKAKTNRWDIPRGYAIHPGYSPVHNTVVGSKRLLNNANWARYNLAVSRRKDTEPSSSSMWNMNLPGSPMVDFHNFFDGENITQEDLVAWPQAEDAPNTRTNLATSSFFLTPLNYFDSDVSMDSLNAILLHPPEPHSQYTFDDYGVKPAQCIPEAIPPFEYSGLSAFGLDGKPAPEVSLEELRKAAELYHRIKLEL</sequence>
<evidence type="ECO:0000259" key="9">
    <source>
        <dbReference type="Pfam" id="PF01179"/>
    </source>
</evidence>
<feature type="transmembrane region" description="Helical" evidence="8">
    <location>
        <begin position="31"/>
        <end position="50"/>
    </location>
</feature>
<dbReference type="GO" id="GO:0008131">
    <property type="term" value="F:primary methylamine oxidase activity"/>
    <property type="evidence" value="ECO:0007669"/>
    <property type="project" value="InterPro"/>
</dbReference>
<dbReference type="InterPro" id="IPR016182">
    <property type="entry name" value="Cu_amine_oxidase_N-reg"/>
</dbReference>
<evidence type="ECO:0000256" key="1">
    <source>
        <dbReference type="ARBA" id="ARBA00001935"/>
    </source>
</evidence>
<feature type="domain" description="Copper amine oxidase catalytic" evidence="9">
    <location>
        <begin position="403"/>
        <end position="734"/>
    </location>
</feature>
<reference evidence="11 12" key="1">
    <citation type="submission" date="2019-02" db="EMBL/GenBank/DDBJ databases">
        <title>Genome sequencing of the rare red list fungi Phlebia centrifuga.</title>
        <authorList>
            <person name="Buettner E."/>
            <person name="Kellner H."/>
        </authorList>
    </citation>
    <scope>NUCLEOTIDE SEQUENCE [LARGE SCALE GENOMIC DNA]</scope>
    <source>
        <strain evidence="11 12">DSM 108282</strain>
    </source>
</reference>
<keyword evidence="4 7" id="KW-0801">TPQ</keyword>
<dbReference type="Pfam" id="PF09248">
    <property type="entry name" value="DUF1965"/>
    <property type="match status" value="1"/>
</dbReference>
<evidence type="ECO:0000256" key="7">
    <source>
        <dbReference type="RuleBase" id="RU000672"/>
    </source>
</evidence>
<comment type="similarity">
    <text evidence="2 7">Belongs to the copper/topaquinone oxidase family.</text>
</comment>
<keyword evidence="5 7" id="KW-0560">Oxidoreductase</keyword>
<comment type="cofactor">
    <cofactor evidence="7">
        <name>Cu cation</name>
        <dbReference type="ChEBI" id="CHEBI:23378"/>
    </cofactor>
    <text evidence="7">Contains 1 topaquinone per subunit.</text>
</comment>
<dbReference type="InterPro" id="IPR015798">
    <property type="entry name" value="Cu_amine_oxidase_C"/>
</dbReference>
<dbReference type="EMBL" id="SGPJ01000131">
    <property type="protein sequence ID" value="THG98182.1"/>
    <property type="molecule type" value="Genomic_DNA"/>
</dbReference>
<dbReference type="PRINTS" id="PR00766">
    <property type="entry name" value="CUDAOXIDASE"/>
</dbReference>
<comment type="PTM">
    <text evidence="7">Topaquinone (TPQ) is generated by copper-dependent autoxidation of a specific tyrosyl residue.</text>
</comment>
<keyword evidence="3 7" id="KW-0479">Metal-binding</keyword>
<dbReference type="GO" id="GO:0005507">
    <property type="term" value="F:copper ion binding"/>
    <property type="evidence" value="ECO:0007669"/>
    <property type="project" value="InterPro"/>
</dbReference>
<feature type="domain" description="DUF1965" evidence="10">
    <location>
        <begin position="285"/>
        <end position="337"/>
    </location>
</feature>
<dbReference type="Gene3D" id="2.70.98.20">
    <property type="entry name" value="Copper amine oxidase, catalytic domain"/>
    <property type="match status" value="1"/>
</dbReference>
<dbReference type="PANTHER" id="PTHR10638:SF20">
    <property type="entry name" value="AMINE OXIDASE"/>
    <property type="match status" value="1"/>
</dbReference>
<keyword evidence="8" id="KW-0812">Transmembrane</keyword>
<dbReference type="GO" id="GO:0048038">
    <property type="term" value="F:quinone binding"/>
    <property type="evidence" value="ECO:0007669"/>
    <property type="project" value="InterPro"/>
</dbReference>
<evidence type="ECO:0000256" key="4">
    <source>
        <dbReference type="ARBA" id="ARBA00022772"/>
    </source>
</evidence>
<dbReference type="InterPro" id="IPR015328">
    <property type="entry name" value="DUF1965"/>
</dbReference>
<evidence type="ECO:0000256" key="8">
    <source>
        <dbReference type="SAM" id="Phobius"/>
    </source>
</evidence>
<dbReference type="EC" id="1.4.3.-" evidence="7"/>
<proteinExistence type="inferred from homology"/>
<evidence type="ECO:0000256" key="6">
    <source>
        <dbReference type="ARBA" id="ARBA00023008"/>
    </source>
</evidence>
<dbReference type="SUPFAM" id="SSF49998">
    <property type="entry name" value="Amine oxidase catalytic domain"/>
    <property type="match status" value="1"/>
</dbReference>
<dbReference type="Pfam" id="PF01179">
    <property type="entry name" value="Cu_amine_oxid"/>
    <property type="match status" value="1"/>
</dbReference>
<evidence type="ECO:0000259" key="10">
    <source>
        <dbReference type="Pfam" id="PF09248"/>
    </source>
</evidence>
<evidence type="ECO:0000256" key="2">
    <source>
        <dbReference type="ARBA" id="ARBA00007983"/>
    </source>
</evidence>
<comment type="cofactor">
    <cofactor evidence="1">
        <name>Cu cation</name>
        <dbReference type="ChEBI" id="CHEBI:23378"/>
    </cofactor>
</comment>
<dbReference type="AlphaFoldDB" id="A0A4V3XAH8"/>
<dbReference type="InterPro" id="IPR036460">
    <property type="entry name" value="Cu_amine_oxidase_C_sf"/>
</dbReference>
<dbReference type="Proteomes" id="UP000309038">
    <property type="component" value="Unassembled WGS sequence"/>
</dbReference>
<dbReference type="SUPFAM" id="SSF54416">
    <property type="entry name" value="Amine oxidase N-terminal region"/>
    <property type="match status" value="2"/>
</dbReference>
<keyword evidence="12" id="KW-1185">Reference proteome</keyword>
<dbReference type="InterPro" id="IPR000269">
    <property type="entry name" value="Cu_amine_oxidase"/>
</dbReference>